<feature type="region of interest" description="Disordered" evidence="7">
    <location>
        <begin position="289"/>
        <end position="321"/>
    </location>
</feature>
<dbReference type="Proteomes" id="UP000092993">
    <property type="component" value="Unassembled WGS sequence"/>
</dbReference>
<dbReference type="OMA" id="NDFIDAR"/>
<dbReference type="InterPro" id="IPR003445">
    <property type="entry name" value="Cat_transpt"/>
</dbReference>
<keyword evidence="3 8" id="KW-0812">Transmembrane</keyword>
<dbReference type="GO" id="GO:0030007">
    <property type="term" value="P:intracellular potassium ion homeostasis"/>
    <property type="evidence" value="ECO:0007669"/>
    <property type="project" value="TreeGrafter"/>
</dbReference>
<keyword evidence="4 8" id="KW-1133">Transmembrane helix</keyword>
<dbReference type="GO" id="GO:0140107">
    <property type="term" value="F:high-affinity potassium ion transmembrane transporter activity"/>
    <property type="evidence" value="ECO:0007669"/>
    <property type="project" value="TreeGrafter"/>
</dbReference>
<dbReference type="EMBL" id="LUGG01000001">
    <property type="protein sequence ID" value="OBZ78731.1"/>
    <property type="molecule type" value="Genomic_DNA"/>
</dbReference>
<dbReference type="PANTHER" id="PTHR31064">
    <property type="entry name" value="POTASSIUM TRANSPORT PROTEIN DDB_G0292412-RELATED"/>
    <property type="match status" value="1"/>
</dbReference>
<evidence type="ECO:0000256" key="8">
    <source>
        <dbReference type="SAM" id="Phobius"/>
    </source>
</evidence>
<protein>
    <submittedName>
        <fullName evidence="9">Low-affinity potassium transport protein</fullName>
    </submittedName>
</protein>
<evidence type="ECO:0000256" key="7">
    <source>
        <dbReference type="SAM" id="MobiDB-lite"/>
    </source>
</evidence>
<dbReference type="STRING" id="5627.A0A1C7MPB7"/>
<evidence type="ECO:0000256" key="1">
    <source>
        <dbReference type="ARBA" id="ARBA00004141"/>
    </source>
</evidence>
<evidence type="ECO:0000256" key="2">
    <source>
        <dbReference type="ARBA" id="ARBA00022448"/>
    </source>
</evidence>
<evidence type="ECO:0000313" key="10">
    <source>
        <dbReference type="Proteomes" id="UP000092993"/>
    </source>
</evidence>
<dbReference type="InterPro" id="IPR051143">
    <property type="entry name" value="TrkH_K-transport"/>
</dbReference>
<feature type="transmembrane region" description="Helical" evidence="8">
    <location>
        <begin position="15"/>
        <end position="44"/>
    </location>
</feature>
<feature type="transmembrane region" description="Helical" evidence="8">
    <location>
        <begin position="220"/>
        <end position="240"/>
    </location>
</feature>
<evidence type="ECO:0000256" key="3">
    <source>
        <dbReference type="ARBA" id="ARBA00022692"/>
    </source>
</evidence>
<feature type="transmembrane region" description="Helical" evidence="8">
    <location>
        <begin position="65"/>
        <end position="87"/>
    </location>
</feature>
<comment type="subcellular location">
    <subcellularLocation>
        <location evidence="1">Membrane</location>
        <topology evidence="1">Multi-pass membrane protein</topology>
    </subcellularLocation>
</comment>
<evidence type="ECO:0000256" key="5">
    <source>
        <dbReference type="ARBA" id="ARBA00023065"/>
    </source>
</evidence>
<keyword evidence="5" id="KW-0406">Ion transport</keyword>
<accession>A0A1C7MPB7</accession>
<dbReference type="OrthoDB" id="9999863at2759"/>
<dbReference type="GO" id="GO:0005886">
    <property type="term" value="C:plasma membrane"/>
    <property type="evidence" value="ECO:0007669"/>
    <property type="project" value="TreeGrafter"/>
</dbReference>
<keyword evidence="10" id="KW-1185">Reference proteome</keyword>
<proteinExistence type="predicted"/>
<feature type="transmembrane region" description="Helical" evidence="8">
    <location>
        <begin position="126"/>
        <end position="150"/>
    </location>
</feature>
<dbReference type="GO" id="GO:1990573">
    <property type="term" value="P:potassium ion import across plasma membrane"/>
    <property type="evidence" value="ECO:0007669"/>
    <property type="project" value="TreeGrafter"/>
</dbReference>
<gene>
    <name evidence="9" type="primary">TRK2_2</name>
    <name evidence="9" type="ORF">A0H81_00277</name>
</gene>
<organism evidence="9 10">
    <name type="scientific">Grifola frondosa</name>
    <name type="common">Maitake</name>
    <name type="synonym">Polyporus frondosus</name>
    <dbReference type="NCBI Taxonomy" id="5627"/>
    <lineage>
        <taxon>Eukaryota</taxon>
        <taxon>Fungi</taxon>
        <taxon>Dikarya</taxon>
        <taxon>Basidiomycota</taxon>
        <taxon>Agaricomycotina</taxon>
        <taxon>Agaricomycetes</taxon>
        <taxon>Polyporales</taxon>
        <taxon>Grifolaceae</taxon>
        <taxon>Grifola</taxon>
    </lineage>
</organism>
<reference evidence="9 10" key="1">
    <citation type="submission" date="2016-03" db="EMBL/GenBank/DDBJ databases">
        <title>Whole genome sequencing of Grifola frondosa 9006-11.</title>
        <authorList>
            <person name="Min B."/>
            <person name="Park H."/>
            <person name="Kim J.-G."/>
            <person name="Cho H."/>
            <person name="Oh Y.-L."/>
            <person name="Kong W.-S."/>
            <person name="Choi I.-G."/>
        </authorList>
    </citation>
    <scope>NUCLEOTIDE SEQUENCE [LARGE SCALE GENOMIC DNA]</scope>
    <source>
        <strain evidence="9 10">9006-11</strain>
    </source>
</reference>
<keyword evidence="6 8" id="KW-0472">Membrane</keyword>
<dbReference type="Pfam" id="PF02386">
    <property type="entry name" value="TrkH"/>
    <property type="match status" value="1"/>
</dbReference>
<dbReference type="AlphaFoldDB" id="A0A1C7MPB7"/>
<name>A0A1C7MPB7_GRIFR</name>
<evidence type="ECO:0000313" key="9">
    <source>
        <dbReference type="EMBL" id="OBZ78731.1"/>
    </source>
</evidence>
<sequence length="321" mass="35958">MSLVDAGMVPFQKAYLMIFSLIFCILAGNHGCLRLIIWVCTKLVKDGSTRDQVLHFLLDHPRRCFLYLFPSHVTWFLVLALVFFTAIEWSSFIVLDIGLAVTESLPAGTRAVAGLFQSFAVRASGFSIVSLASLAPSFQFLCVIMMYIAVYPVAMSIRSTNVYEEKSLGVFEVTPEDEDEEPNLDEKQPRRERIGKYFGWHLRRQRTKIMDDENAPWFNLFRIVFELVSAFGGIGLSLGIPTENYSFSGAFGPLSKLVVMVIMVRGRHRGLPVAIDRAILLPEDLVPNRDAGQGQRHDAQPINPDDNMAEKGKAPQATPQL</sequence>
<dbReference type="PANTHER" id="PTHR31064:SF30">
    <property type="entry name" value="HIGH-AFFINITY POTASSIUM TRANSPORT PROTEIN-RELATED"/>
    <property type="match status" value="1"/>
</dbReference>
<evidence type="ECO:0000256" key="4">
    <source>
        <dbReference type="ARBA" id="ARBA00022989"/>
    </source>
</evidence>
<feature type="transmembrane region" description="Helical" evidence="8">
    <location>
        <begin position="246"/>
        <end position="264"/>
    </location>
</feature>
<comment type="caution">
    <text evidence="9">The sequence shown here is derived from an EMBL/GenBank/DDBJ whole genome shotgun (WGS) entry which is preliminary data.</text>
</comment>
<evidence type="ECO:0000256" key="6">
    <source>
        <dbReference type="ARBA" id="ARBA00023136"/>
    </source>
</evidence>
<keyword evidence="2" id="KW-0813">Transport</keyword>